<accession>A0A3G9HDJ6</accession>
<dbReference type="Proteomes" id="UP000443070">
    <property type="component" value="Unassembled WGS sequence"/>
</dbReference>
<evidence type="ECO:0000313" key="2">
    <source>
        <dbReference type="EMBL" id="CDB46488.1"/>
    </source>
</evidence>
<evidence type="ECO:0000313" key="6">
    <source>
        <dbReference type="Proteomes" id="UP000484547"/>
    </source>
</evidence>
<evidence type="ECO:0000259" key="1">
    <source>
        <dbReference type="Pfam" id="PF13248"/>
    </source>
</evidence>
<evidence type="ECO:0000313" key="5">
    <source>
        <dbReference type="Proteomes" id="UP000443070"/>
    </source>
</evidence>
<proteinExistence type="predicted"/>
<evidence type="ECO:0000313" key="3">
    <source>
        <dbReference type="EMBL" id="MTT75267.1"/>
    </source>
</evidence>
<reference evidence="5 6" key="2">
    <citation type="journal article" date="2019" name="Nat. Med.">
        <title>A library of human gut bacterial isolates paired with longitudinal multiomics data enables mechanistic microbiome research.</title>
        <authorList>
            <person name="Poyet M."/>
            <person name="Groussin M."/>
            <person name="Gibbons S.M."/>
            <person name="Avila-Pacheco J."/>
            <person name="Jiang X."/>
            <person name="Kearney S.M."/>
            <person name="Perrotta A.R."/>
            <person name="Berdy B."/>
            <person name="Zhao S."/>
            <person name="Lieberman T.D."/>
            <person name="Swanson P.K."/>
            <person name="Smith M."/>
            <person name="Roesemann S."/>
            <person name="Alexander J.E."/>
            <person name="Rich S.A."/>
            <person name="Livny J."/>
            <person name="Vlamakis H."/>
            <person name="Clish C."/>
            <person name="Bullock K."/>
            <person name="Deik A."/>
            <person name="Scott J."/>
            <person name="Pierce K.A."/>
            <person name="Xavier R.J."/>
            <person name="Alm E.J."/>
        </authorList>
    </citation>
    <scope>NUCLEOTIDE SEQUENCE [LARGE SCALE GENOMIC DNA]</scope>
    <source>
        <strain evidence="3 6">BIOML-A13</strain>
        <strain evidence="4 5">BIOML-A3</strain>
    </source>
</reference>
<dbReference type="RefSeq" id="WP_021718444.1">
    <property type="nucleotide sequence ID" value="NZ_AP019004.1"/>
</dbReference>
<sequence length="133" mass="15317">MRIDGAGGCFDNRIYEINNKSAWNLLLLTVNEMGVTVDSRDDENGILECHNDKKVMRFSAQAMDEETTQVFADVHGKRIQVYNWKPQDKEVNLFYDLFENKLREYRAFILCPSCKAKISSLVKFCPECGVPVK</sequence>
<dbReference type="EMBL" id="WNBM01000001">
    <property type="protein sequence ID" value="MTT75267.1"/>
    <property type="molecule type" value="Genomic_DNA"/>
</dbReference>
<organism evidence="2">
    <name type="scientific">Phascolarctobacterium faecium</name>
    <dbReference type="NCBI Taxonomy" id="33025"/>
    <lineage>
        <taxon>Bacteria</taxon>
        <taxon>Bacillati</taxon>
        <taxon>Bacillota</taxon>
        <taxon>Negativicutes</taxon>
        <taxon>Acidaminococcales</taxon>
        <taxon>Acidaminococcaceae</taxon>
        <taxon>Phascolarctobacterium</taxon>
    </lineage>
</organism>
<dbReference type="InterPro" id="IPR059113">
    <property type="entry name" value="Znf_ribbon"/>
</dbReference>
<keyword evidence="5" id="KW-1185">Reference proteome</keyword>
<dbReference type="Proteomes" id="UP000484547">
    <property type="component" value="Unassembled WGS sequence"/>
</dbReference>
<protein>
    <submittedName>
        <fullName evidence="3">Zinc ribbon domain-containing protein</fullName>
    </submittedName>
</protein>
<gene>
    <name evidence="2" type="ORF">BN533_01544</name>
    <name evidence="3" type="ORF">GMD11_03150</name>
    <name evidence="4" type="ORF">GMD18_03150</name>
</gene>
<feature type="domain" description="Putative zinc-ribbon" evidence="1">
    <location>
        <begin position="111"/>
        <end position="131"/>
    </location>
</feature>
<dbReference type="Pfam" id="PF13248">
    <property type="entry name" value="Zn_ribbon_3"/>
    <property type="match status" value="1"/>
</dbReference>
<dbReference type="EMBL" id="WNBW01000001">
    <property type="protein sequence ID" value="MTU03399.1"/>
    <property type="molecule type" value="Genomic_DNA"/>
</dbReference>
<reference evidence="2" key="1">
    <citation type="submission" date="2012-11" db="EMBL/GenBank/DDBJ databases">
        <title>Dependencies among metagenomic species, viruses, plasmids and units of genetic variation.</title>
        <authorList>
            <person name="Nielsen H.B."/>
            <person name="Almeida M."/>
            <person name="Juncker A.S."/>
            <person name="Rasmussen S."/>
            <person name="Li J."/>
            <person name="Sunagawa S."/>
            <person name="Plichta D."/>
            <person name="Gautier L."/>
            <person name="Le Chatelier E."/>
            <person name="Peletier E."/>
            <person name="Bonde I."/>
            <person name="Nielsen T."/>
            <person name="Manichanh C."/>
            <person name="Arumugam M."/>
            <person name="Batto J."/>
            <person name="Santos M.B.Q.D."/>
            <person name="Blom N."/>
            <person name="Borruel N."/>
            <person name="Burgdorf K.S."/>
            <person name="Boumezbeur F."/>
            <person name="Casellas F."/>
            <person name="Dore J."/>
            <person name="Guarner F."/>
            <person name="Hansen T."/>
            <person name="Hildebrand F."/>
            <person name="Kaas R.S."/>
            <person name="Kennedy S."/>
            <person name="Kristiansen K."/>
            <person name="Kultima J.R."/>
            <person name="Leonard P."/>
            <person name="Levenez F."/>
            <person name="Lund O."/>
            <person name="Moumen B."/>
            <person name="Le Paslier D."/>
            <person name="Pons N."/>
            <person name="Pedersen O."/>
            <person name="Prifti E."/>
            <person name="Qin J."/>
            <person name="Raes J."/>
            <person name="Tap J."/>
            <person name="Tims S."/>
            <person name="Ussery D.W."/>
            <person name="Yamada T."/>
            <person name="MetaHit consortium"/>
            <person name="Renault P."/>
            <person name="Sicheritz-Ponten T."/>
            <person name="Bork P."/>
            <person name="Wang J."/>
            <person name="Brunak S."/>
            <person name="Ehrlich S.D."/>
        </authorList>
    </citation>
    <scope>NUCLEOTIDE SEQUENCE [LARGE SCALE GENOMIC DNA]</scope>
</reference>
<evidence type="ECO:0000313" key="4">
    <source>
        <dbReference type="EMBL" id="MTU03399.1"/>
    </source>
</evidence>
<name>A0A3G9HDJ6_9FIRM</name>
<comment type="caution">
    <text evidence="2">The sequence shown here is derived from an EMBL/GenBank/DDBJ whole genome shotgun (WGS) entry which is preliminary data.</text>
</comment>
<dbReference type="EMBL" id="CBDS010000087">
    <property type="protein sequence ID" value="CDB46488.1"/>
    <property type="molecule type" value="Genomic_DNA"/>
</dbReference>
<dbReference type="OrthoDB" id="9788304at2"/>
<accession>R6I8I4</accession>
<dbReference type="GeneID" id="49407276"/>
<dbReference type="AlphaFoldDB" id="A0A3G9HDJ6"/>